<reference evidence="3 4" key="1">
    <citation type="submission" date="2024-06" db="EMBL/GenBank/DDBJ databases">
        <title>Lysinibacillus zambalefons sp. nov., a Novel Firmicute Isolated from the Poon Bato Zambales Hyperalkaline Spring.</title>
        <authorList>
            <person name="Aja J.A."/>
            <person name="Lazaro J.E.H."/>
            <person name="Llorin L.D."/>
            <person name="Lim K.R."/>
            <person name="Teodosio J."/>
            <person name="Dalisay D.S."/>
        </authorList>
    </citation>
    <scope>NUCLEOTIDE SEQUENCE [LARGE SCALE GENOMIC DNA]</scope>
    <source>
        <strain evidence="3 4">M3</strain>
    </source>
</reference>
<protein>
    <recommendedName>
        <fullName evidence="5">DUF4352 domain-containing protein</fullName>
    </recommendedName>
</protein>
<sequence length="181" mass="19342">MKKFFKFGCGGLILLVVLIVALAMCSTDDDKPSTGSSGEKVETSSTKKETTDGSKKVDASTQNVDALGLKVGLGEIKITKGKIQVGVNVHNTKDNKVTFYPDQGSAVIGDMQLDANLFLTDGDVSGDIQGGVKKEAVLEFLAPDGKDIDVENVKEIKLMFGNVFDDNTFESQDVTFTVPVK</sequence>
<gene>
    <name evidence="3" type="ORF">ABNX05_23050</name>
</gene>
<evidence type="ECO:0000313" key="4">
    <source>
        <dbReference type="Proteomes" id="UP001478862"/>
    </source>
</evidence>
<keyword evidence="4" id="KW-1185">Reference proteome</keyword>
<dbReference type="RefSeq" id="WP_349661823.1">
    <property type="nucleotide sequence ID" value="NZ_JBEGDG010000027.1"/>
</dbReference>
<name>A0ABV1MYA5_9BACI</name>
<feature type="region of interest" description="Disordered" evidence="1">
    <location>
        <begin position="28"/>
        <end position="57"/>
    </location>
</feature>
<evidence type="ECO:0008006" key="5">
    <source>
        <dbReference type="Google" id="ProtNLM"/>
    </source>
</evidence>
<accession>A0ABV1MYA5</accession>
<evidence type="ECO:0000256" key="1">
    <source>
        <dbReference type="SAM" id="MobiDB-lite"/>
    </source>
</evidence>
<evidence type="ECO:0000313" key="3">
    <source>
        <dbReference type="EMBL" id="MEQ6357486.1"/>
    </source>
</evidence>
<evidence type="ECO:0000256" key="2">
    <source>
        <dbReference type="SAM" id="SignalP"/>
    </source>
</evidence>
<keyword evidence="2" id="KW-0732">Signal</keyword>
<feature type="compositionally biased region" description="Basic and acidic residues" evidence="1">
    <location>
        <begin position="39"/>
        <end position="57"/>
    </location>
</feature>
<dbReference type="EMBL" id="JBEGDG010000027">
    <property type="protein sequence ID" value="MEQ6357486.1"/>
    <property type="molecule type" value="Genomic_DNA"/>
</dbReference>
<dbReference type="Proteomes" id="UP001478862">
    <property type="component" value="Unassembled WGS sequence"/>
</dbReference>
<proteinExistence type="predicted"/>
<comment type="caution">
    <text evidence="3">The sequence shown here is derived from an EMBL/GenBank/DDBJ whole genome shotgun (WGS) entry which is preliminary data.</text>
</comment>
<organism evidence="3 4">
    <name type="scientific">Lysinibacillus zambalensis</name>
    <dbReference type="NCBI Taxonomy" id="3160866"/>
    <lineage>
        <taxon>Bacteria</taxon>
        <taxon>Bacillati</taxon>
        <taxon>Bacillota</taxon>
        <taxon>Bacilli</taxon>
        <taxon>Bacillales</taxon>
        <taxon>Bacillaceae</taxon>
        <taxon>Lysinibacillus</taxon>
    </lineage>
</organism>
<feature type="signal peptide" evidence="2">
    <location>
        <begin position="1"/>
        <end position="23"/>
    </location>
</feature>
<feature type="chain" id="PRO_5045453578" description="DUF4352 domain-containing protein" evidence="2">
    <location>
        <begin position="24"/>
        <end position="181"/>
    </location>
</feature>